<reference evidence="6 7" key="1">
    <citation type="submission" date="2023-04" db="EMBL/GenBank/DDBJ databases">
        <title>Genome Encyclopedia of Bacteria and Archaea VI: Functional Genomics of Type Strains.</title>
        <authorList>
            <person name="Whitman W."/>
        </authorList>
    </citation>
    <scope>NUCLEOTIDE SEQUENCE [LARGE SCALE GENOMIC DNA]</scope>
    <source>
        <strain evidence="6 7">SG_E_30_P1</strain>
    </source>
</reference>
<dbReference type="Pfam" id="PF00196">
    <property type="entry name" value="GerE"/>
    <property type="match status" value="1"/>
</dbReference>
<feature type="transmembrane region" description="Helical" evidence="4">
    <location>
        <begin position="21"/>
        <end position="39"/>
    </location>
</feature>
<keyword evidence="4" id="KW-0812">Transmembrane</keyword>
<dbReference type="PRINTS" id="PR00038">
    <property type="entry name" value="HTHLUXR"/>
</dbReference>
<dbReference type="Proteomes" id="UP001160142">
    <property type="component" value="Unassembled WGS sequence"/>
</dbReference>
<evidence type="ECO:0000313" key="6">
    <source>
        <dbReference type="EMBL" id="MDH6181441.1"/>
    </source>
</evidence>
<dbReference type="PANTHER" id="PTHR44688">
    <property type="entry name" value="DNA-BINDING TRANSCRIPTIONAL ACTIVATOR DEVR_DOSR"/>
    <property type="match status" value="1"/>
</dbReference>
<sequence length="407" mass="41369">MERMSADRVATLGSARWAAPVIAAAAVGFAALSLLLPSSTRGFPGHPLAVGALTVAAIAVAVIARRAPSRGARRSLLATSLSLALYLALGLLVLAPSSSVSAPVAARVWSVLWIAPIVLPQLAALSAGQAPRRWLLIPGIASVAAAIVAVAVIRPDVETVATAADLDSPLIADITSSLALAALLVAPIWFAVHLGRAPRDGRPRMLVLTVASIIPVIVVAFCLGLSVFRGQGGVDPTNGSVAFVVVLALGALSSAFATATAAEVGAHNARRIAVATVIVALIVAIVVAGTALVASSLRHGTTLSAVLVAAVTIASMAIVFAASRAIARMLAPPPVADRLGSLSARETEVLSKVAAGLGNADIAASLHLSERTVESHVRNLYTKLGLAADDNTNRRVAATRMWHESGF</sequence>
<feature type="transmembrane region" description="Helical" evidence="4">
    <location>
        <begin position="134"/>
        <end position="154"/>
    </location>
</feature>
<feature type="transmembrane region" description="Helical" evidence="4">
    <location>
        <begin position="206"/>
        <end position="228"/>
    </location>
</feature>
<feature type="transmembrane region" description="Helical" evidence="4">
    <location>
        <begin position="45"/>
        <end position="64"/>
    </location>
</feature>
<dbReference type="GO" id="GO:0003677">
    <property type="term" value="F:DNA binding"/>
    <property type="evidence" value="ECO:0007669"/>
    <property type="project" value="UniProtKB-KW"/>
</dbReference>
<evidence type="ECO:0000256" key="4">
    <source>
        <dbReference type="SAM" id="Phobius"/>
    </source>
</evidence>
<dbReference type="EMBL" id="JARXVQ010000001">
    <property type="protein sequence ID" value="MDH6181441.1"/>
    <property type="molecule type" value="Genomic_DNA"/>
</dbReference>
<dbReference type="InterPro" id="IPR016032">
    <property type="entry name" value="Sig_transdc_resp-reg_C-effctor"/>
</dbReference>
<dbReference type="PROSITE" id="PS50043">
    <property type="entry name" value="HTH_LUXR_2"/>
    <property type="match status" value="1"/>
</dbReference>
<dbReference type="SMART" id="SM00421">
    <property type="entry name" value="HTH_LUXR"/>
    <property type="match status" value="1"/>
</dbReference>
<evidence type="ECO:0000256" key="1">
    <source>
        <dbReference type="ARBA" id="ARBA00023015"/>
    </source>
</evidence>
<keyword evidence="4" id="KW-0472">Membrane</keyword>
<feature type="transmembrane region" description="Helical" evidence="4">
    <location>
        <begin position="303"/>
        <end position="322"/>
    </location>
</feature>
<dbReference type="SUPFAM" id="SSF46894">
    <property type="entry name" value="C-terminal effector domain of the bipartite response regulators"/>
    <property type="match status" value="1"/>
</dbReference>
<keyword evidence="4" id="KW-1133">Transmembrane helix</keyword>
<gene>
    <name evidence="6" type="ORF">M2152_001623</name>
</gene>
<dbReference type="Gene3D" id="1.10.10.10">
    <property type="entry name" value="Winged helix-like DNA-binding domain superfamily/Winged helix DNA-binding domain"/>
    <property type="match status" value="1"/>
</dbReference>
<feature type="transmembrane region" description="Helical" evidence="4">
    <location>
        <begin position="76"/>
        <end position="96"/>
    </location>
</feature>
<dbReference type="CDD" id="cd06170">
    <property type="entry name" value="LuxR_C_like"/>
    <property type="match status" value="1"/>
</dbReference>
<proteinExistence type="predicted"/>
<evidence type="ECO:0000313" key="7">
    <source>
        <dbReference type="Proteomes" id="UP001160142"/>
    </source>
</evidence>
<organism evidence="6 7">
    <name type="scientific">Antiquaquibacter oligotrophicus</name>
    <dbReference type="NCBI Taxonomy" id="2880260"/>
    <lineage>
        <taxon>Bacteria</taxon>
        <taxon>Bacillati</taxon>
        <taxon>Actinomycetota</taxon>
        <taxon>Actinomycetes</taxon>
        <taxon>Micrococcales</taxon>
        <taxon>Microbacteriaceae</taxon>
        <taxon>Antiquaquibacter</taxon>
    </lineage>
</organism>
<dbReference type="PANTHER" id="PTHR44688:SF16">
    <property type="entry name" value="DNA-BINDING TRANSCRIPTIONAL ACTIVATOR DEVR_DOSR"/>
    <property type="match status" value="1"/>
</dbReference>
<keyword evidence="1" id="KW-0805">Transcription regulation</keyword>
<dbReference type="InterPro" id="IPR000792">
    <property type="entry name" value="Tscrpt_reg_LuxR_C"/>
</dbReference>
<evidence type="ECO:0000259" key="5">
    <source>
        <dbReference type="PROSITE" id="PS50043"/>
    </source>
</evidence>
<evidence type="ECO:0000256" key="2">
    <source>
        <dbReference type="ARBA" id="ARBA00023125"/>
    </source>
</evidence>
<feature type="transmembrane region" description="Helical" evidence="4">
    <location>
        <begin position="174"/>
        <end position="194"/>
    </location>
</feature>
<feature type="transmembrane region" description="Helical" evidence="4">
    <location>
        <begin position="240"/>
        <end position="260"/>
    </location>
</feature>
<dbReference type="InterPro" id="IPR036388">
    <property type="entry name" value="WH-like_DNA-bd_sf"/>
</dbReference>
<name>A0ABT6KN63_9MICO</name>
<feature type="transmembrane region" description="Helical" evidence="4">
    <location>
        <begin position="108"/>
        <end position="127"/>
    </location>
</feature>
<keyword evidence="3" id="KW-0804">Transcription</keyword>
<accession>A0ABT6KN63</accession>
<feature type="domain" description="HTH luxR-type" evidence="5">
    <location>
        <begin position="335"/>
        <end position="406"/>
    </location>
</feature>
<keyword evidence="7" id="KW-1185">Reference proteome</keyword>
<protein>
    <submittedName>
        <fullName evidence="6">DNA-binding NarL/FixJ family response regulator</fullName>
    </submittedName>
</protein>
<dbReference type="PROSITE" id="PS00622">
    <property type="entry name" value="HTH_LUXR_1"/>
    <property type="match status" value="1"/>
</dbReference>
<keyword evidence="2 6" id="KW-0238">DNA-binding</keyword>
<comment type="caution">
    <text evidence="6">The sequence shown here is derived from an EMBL/GenBank/DDBJ whole genome shotgun (WGS) entry which is preliminary data.</text>
</comment>
<feature type="transmembrane region" description="Helical" evidence="4">
    <location>
        <begin position="272"/>
        <end position="297"/>
    </location>
</feature>
<evidence type="ECO:0000256" key="3">
    <source>
        <dbReference type="ARBA" id="ARBA00023163"/>
    </source>
</evidence>